<dbReference type="RefSeq" id="WP_183674905.1">
    <property type="nucleotide sequence ID" value="NZ_CBCRYX010000008.1"/>
</dbReference>
<dbReference type="Pfam" id="PF00753">
    <property type="entry name" value="Lactamase_B"/>
    <property type="match status" value="1"/>
</dbReference>
<comment type="cofactor">
    <cofactor evidence="1">
        <name>Zn(2+)</name>
        <dbReference type="ChEBI" id="CHEBI:29105"/>
    </cofactor>
</comment>
<keyword evidence="2" id="KW-0479">Metal-binding</keyword>
<proteinExistence type="predicted"/>
<evidence type="ECO:0000256" key="2">
    <source>
        <dbReference type="ARBA" id="ARBA00022723"/>
    </source>
</evidence>
<dbReference type="CDD" id="cd06262">
    <property type="entry name" value="metallo-hydrolase-like_MBL-fold"/>
    <property type="match status" value="1"/>
</dbReference>
<name>A0A9Q2D0V4_9STAP</name>
<accession>A0A9Q2D0V4</accession>
<keyword evidence="3 6" id="KW-0378">Hydrolase</keyword>
<dbReference type="PANTHER" id="PTHR46233">
    <property type="entry name" value="HYDROXYACYLGLUTATHIONE HYDROLASE GLOC"/>
    <property type="match status" value="1"/>
</dbReference>
<dbReference type="InterPro" id="IPR001279">
    <property type="entry name" value="Metallo-B-lactamas"/>
</dbReference>
<organism evidence="6 7">
    <name type="scientific">Nosocomiicoccus ampullae</name>
    <dbReference type="NCBI Taxonomy" id="489910"/>
    <lineage>
        <taxon>Bacteria</taxon>
        <taxon>Bacillati</taxon>
        <taxon>Bacillota</taxon>
        <taxon>Bacilli</taxon>
        <taxon>Bacillales</taxon>
        <taxon>Staphylococcaceae</taxon>
        <taxon>Nosocomiicoccus</taxon>
    </lineage>
</organism>
<dbReference type="GO" id="GO:0016787">
    <property type="term" value="F:hydrolase activity"/>
    <property type="evidence" value="ECO:0007669"/>
    <property type="project" value="UniProtKB-KW"/>
</dbReference>
<dbReference type="Gene3D" id="3.60.15.10">
    <property type="entry name" value="Ribonuclease Z/Hydroxyacylglutathione hydrolase-like"/>
    <property type="match status" value="1"/>
</dbReference>
<evidence type="ECO:0000313" key="6">
    <source>
        <dbReference type="EMBL" id="MBB5176430.1"/>
    </source>
</evidence>
<dbReference type="InterPro" id="IPR036866">
    <property type="entry name" value="RibonucZ/Hydroxyglut_hydro"/>
</dbReference>
<keyword evidence="7" id="KW-1185">Reference proteome</keyword>
<evidence type="ECO:0000256" key="3">
    <source>
        <dbReference type="ARBA" id="ARBA00022801"/>
    </source>
</evidence>
<dbReference type="PANTHER" id="PTHR46233:SF3">
    <property type="entry name" value="HYDROXYACYLGLUTATHIONE HYDROLASE GLOC"/>
    <property type="match status" value="1"/>
</dbReference>
<gene>
    <name evidence="6" type="ORF">HNQ45_001318</name>
</gene>
<dbReference type="SMART" id="SM00849">
    <property type="entry name" value="Lactamase_B"/>
    <property type="match status" value="1"/>
</dbReference>
<keyword evidence="4" id="KW-0862">Zinc</keyword>
<dbReference type="EMBL" id="JACHHF010000007">
    <property type="protein sequence ID" value="MBB5176430.1"/>
    <property type="molecule type" value="Genomic_DNA"/>
</dbReference>
<evidence type="ECO:0000259" key="5">
    <source>
        <dbReference type="SMART" id="SM00849"/>
    </source>
</evidence>
<evidence type="ECO:0000313" key="7">
    <source>
        <dbReference type="Proteomes" id="UP000579136"/>
    </source>
</evidence>
<comment type="caution">
    <text evidence="6">The sequence shown here is derived from an EMBL/GenBank/DDBJ whole genome shotgun (WGS) entry which is preliminary data.</text>
</comment>
<dbReference type="SUPFAM" id="SSF56281">
    <property type="entry name" value="Metallo-hydrolase/oxidoreductase"/>
    <property type="match status" value="1"/>
</dbReference>
<reference evidence="6 7" key="1">
    <citation type="submission" date="2020-08" db="EMBL/GenBank/DDBJ databases">
        <title>Genomic Encyclopedia of Type Strains, Phase IV (KMG-IV): sequencing the most valuable type-strain genomes for metagenomic binning, comparative biology and taxonomic classification.</title>
        <authorList>
            <person name="Goeker M."/>
        </authorList>
    </citation>
    <scope>NUCLEOTIDE SEQUENCE [LARGE SCALE GENOMIC DNA]</scope>
    <source>
        <strain evidence="6 7">DSM 19163</strain>
    </source>
</reference>
<dbReference type="AlphaFoldDB" id="A0A9Q2D0V4"/>
<dbReference type="GO" id="GO:0046872">
    <property type="term" value="F:metal ion binding"/>
    <property type="evidence" value="ECO:0007669"/>
    <property type="project" value="UniProtKB-KW"/>
</dbReference>
<protein>
    <submittedName>
        <fullName evidence="6">Glyoxylase-like metal-dependent hydrolase (Beta-lactamase superfamily II)</fullName>
    </submittedName>
</protein>
<evidence type="ECO:0000256" key="1">
    <source>
        <dbReference type="ARBA" id="ARBA00001947"/>
    </source>
</evidence>
<sequence length="207" mass="23430">MEIITLPLGALNTNCYIVYDDYKHALIFDPAANSQDIIETVKEHGLTVEGILLTHAHYDHIGALEEVCKYFKLPVYMNEEESGWLYDPSKNGSIRFIEEVTADVERNYIDEGELVVGNFKLNVLHTPGHSPGSLSYIFDNDGFIVSGDVLFNKGVGRTDLYRGNTEAVMHSIKEKLFSLNLEYEVYPGHGLPTTLLEEKYENPNIIW</sequence>
<feature type="domain" description="Metallo-beta-lactamase" evidence="5">
    <location>
        <begin position="12"/>
        <end position="189"/>
    </location>
</feature>
<dbReference type="Proteomes" id="UP000579136">
    <property type="component" value="Unassembled WGS sequence"/>
</dbReference>
<dbReference type="InterPro" id="IPR051453">
    <property type="entry name" value="MBL_Glyoxalase_II"/>
</dbReference>
<evidence type="ECO:0000256" key="4">
    <source>
        <dbReference type="ARBA" id="ARBA00022833"/>
    </source>
</evidence>